<dbReference type="EMBL" id="APWK03000179">
    <property type="protein sequence ID" value="PHH49667.1"/>
    <property type="molecule type" value="Genomic_DNA"/>
</dbReference>
<gene>
    <name evidence="1" type="ORF">CFIMG_007676RA00001</name>
</gene>
<comment type="caution">
    <text evidence="1">The sequence shown here is derived from an EMBL/GenBank/DDBJ whole genome shotgun (WGS) entry which is preliminary data.</text>
</comment>
<dbReference type="PANTHER" id="PTHR42085">
    <property type="entry name" value="F-BOX DOMAIN-CONTAINING PROTEIN"/>
    <property type="match status" value="1"/>
</dbReference>
<dbReference type="InterPro" id="IPR038883">
    <property type="entry name" value="AN11006-like"/>
</dbReference>
<accession>A0A2C5WUG6</accession>
<name>A0A2C5WUG6_9PEZI</name>
<reference evidence="1 2" key="1">
    <citation type="journal article" date="2013" name="Fungal Biol.">
        <title>Analysis of microsatellite markers in the genome of the plant pathogen Ceratocystis fimbriata.</title>
        <authorList>
            <person name="Simpson M.C."/>
            <person name="Wilken P.M."/>
            <person name="Coetzee M.P."/>
            <person name="Wingfield M.J."/>
            <person name="Wingfield B.D."/>
        </authorList>
    </citation>
    <scope>NUCLEOTIDE SEQUENCE [LARGE SCALE GENOMIC DNA]</scope>
    <source>
        <strain evidence="1 2">CBS 114723</strain>
    </source>
</reference>
<protein>
    <submittedName>
        <fullName evidence="1">Uncharacterized protein</fullName>
    </submittedName>
</protein>
<evidence type="ECO:0000313" key="1">
    <source>
        <dbReference type="EMBL" id="PHH49667.1"/>
    </source>
</evidence>
<dbReference type="PANTHER" id="PTHR42085:SF2">
    <property type="entry name" value="F-BOX DOMAIN-CONTAINING PROTEIN"/>
    <property type="match status" value="1"/>
</dbReference>
<organism evidence="1 2">
    <name type="scientific">Ceratocystis fimbriata CBS 114723</name>
    <dbReference type="NCBI Taxonomy" id="1035309"/>
    <lineage>
        <taxon>Eukaryota</taxon>
        <taxon>Fungi</taxon>
        <taxon>Dikarya</taxon>
        <taxon>Ascomycota</taxon>
        <taxon>Pezizomycotina</taxon>
        <taxon>Sordariomycetes</taxon>
        <taxon>Hypocreomycetidae</taxon>
        <taxon>Microascales</taxon>
        <taxon>Ceratocystidaceae</taxon>
        <taxon>Ceratocystis</taxon>
    </lineage>
</organism>
<keyword evidence="2" id="KW-1185">Reference proteome</keyword>
<dbReference type="AlphaFoldDB" id="A0A2C5WUG6"/>
<dbReference type="OrthoDB" id="5372935at2759"/>
<reference evidence="1 2" key="2">
    <citation type="journal article" date="2013" name="IMA Fungus">
        <title>IMA Genome-F 1: Ceratocystis fimbriata: Draft nuclear genome sequence for the plant pathogen, Ceratocystis fimbriata.</title>
        <authorList>
            <person name="Wilken P.M."/>
            <person name="Steenkamp E.T."/>
            <person name="Wingfield M.J."/>
            <person name="de Beer Z.W."/>
            <person name="Wingfield B.D."/>
        </authorList>
    </citation>
    <scope>NUCLEOTIDE SEQUENCE [LARGE SCALE GENOMIC DNA]</scope>
    <source>
        <strain evidence="1 2">CBS 114723</strain>
    </source>
</reference>
<proteinExistence type="predicted"/>
<dbReference type="Proteomes" id="UP000222788">
    <property type="component" value="Unassembled WGS sequence"/>
</dbReference>
<sequence>MKSHKSASTSTAPSSTVGRPKVLSIKFPAPKPAATVTSPISTLITEPANRTAPTASTIAPVSRRKVKIAPFPFLDLPTELRLEVYRHFFKDVWRTIDLDPDNHRLIHKKLGLFRSCRTIRYEASDYFYSSRVFRVFPCHPGRYFKTKKPLLARMKPTCRAHMTTLEVRLGPGWSQPPRGWVVNDALGLQDCTKVYKIKIFVECDPGESVFKGFRQENGFFEAFSTNLLTDVINRLPNARMVEFDAWESVKKDGHLMQVLVGAMEALGMEITWGPERGWTNCQDHGKGKDGEAGLESQFAMLRMAA</sequence>
<evidence type="ECO:0000313" key="2">
    <source>
        <dbReference type="Proteomes" id="UP000222788"/>
    </source>
</evidence>